<accession>A0A8C5M6P5</accession>
<evidence type="ECO:0000313" key="3">
    <source>
        <dbReference type="Proteomes" id="UP000694569"/>
    </source>
</evidence>
<dbReference type="SMART" id="SM01257">
    <property type="entry name" value="KRAP_IP3R_bind"/>
    <property type="match status" value="1"/>
</dbReference>
<sequence length="102" mass="11395">MVGLFYTLTKNISTLGLKKKRPNGTATKSPPVAGGLNTCVSDVLALRKEDAETILYNLGFAIEESNRIPDRFFTCSSKAAGIDFKLFIDCQMHRLKEEDFIY</sequence>
<organism evidence="2 3">
    <name type="scientific">Leptobrachium leishanense</name>
    <name type="common">Leishan spiny toad</name>
    <dbReference type="NCBI Taxonomy" id="445787"/>
    <lineage>
        <taxon>Eukaryota</taxon>
        <taxon>Metazoa</taxon>
        <taxon>Chordata</taxon>
        <taxon>Craniata</taxon>
        <taxon>Vertebrata</taxon>
        <taxon>Euteleostomi</taxon>
        <taxon>Amphibia</taxon>
        <taxon>Batrachia</taxon>
        <taxon>Anura</taxon>
        <taxon>Pelobatoidea</taxon>
        <taxon>Megophryidae</taxon>
        <taxon>Leptobrachium</taxon>
    </lineage>
</organism>
<name>A0A8C5M6P5_9ANUR</name>
<feature type="domain" description="ITPR-interacting" evidence="1">
    <location>
        <begin position="17"/>
        <end position="102"/>
    </location>
</feature>
<dbReference type="PANTHER" id="PTHR17469:SF1">
    <property type="entry name" value="PROTEIN TESPA1"/>
    <property type="match status" value="1"/>
</dbReference>
<dbReference type="OrthoDB" id="6088188at2759"/>
<dbReference type="Ensembl" id="ENSLLET00000007856.1">
    <property type="protein sequence ID" value="ENSLLEP00000007546.1"/>
    <property type="gene ID" value="ENSLLEG00000004792.1"/>
</dbReference>
<dbReference type="InterPro" id="IPR043444">
    <property type="entry name" value="TESPA1-like"/>
</dbReference>
<reference evidence="2" key="2">
    <citation type="submission" date="2025-09" db="UniProtKB">
        <authorList>
            <consortium name="Ensembl"/>
        </authorList>
    </citation>
    <scope>IDENTIFICATION</scope>
</reference>
<dbReference type="Proteomes" id="UP000694569">
    <property type="component" value="Unplaced"/>
</dbReference>
<proteinExistence type="predicted"/>
<reference evidence="2" key="1">
    <citation type="submission" date="2025-08" db="UniProtKB">
        <authorList>
            <consortium name="Ensembl"/>
        </authorList>
    </citation>
    <scope>IDENTIFICATION</scope>
</reference>
<keyword evidence="3" id="KW-1185">Reference proteome</keyword>
<dbReference type="Pfam" id="PF14722">
    <property type="entry name" value="KRAP_IP3R_bind"/>
    <property type="match status" value="1"/>
</dbReference>
<evidence type="ECO:0000313" key="2">
    <source>
        <dbReference type="Ensembl" id="ENSLLEP00000007546.1"/>
    </source>
</evidence>
<dbReference type="GO" id="GO:0005102">
    <property type="term" value="F:signaling receptor binding"/>
    <property type="evidence" value="ECO:0007669"/>
    <property type="project" value="InterPro"/>
</dbReference>
<protein>
    <recommendedName>
        <fullName evidence="1">ITPR-interacting domain-containing protein</fullName>
    </recommendedName>
</protein>
<dbReference type="PANTHER" id="PTHR17469">
    <property type="entry name" value="SPERM SPECIFIC ANTIGEN 2-RELATED"/>
    <property type="match status" value="1"/>
</dbReference>
<dbReference type="InterPro" id="IPR029325">
    <property type="entry name" value="ITPR-bd"/>
</dbReference>
<dbReference type="AlphaFoldDB" id="A0A8C5M6P5"/>
<evidence type="ECO:0000259" key="1">
    <source>
        <dbReference type="SMART" id="SM01257"/>
    </source>
</evidence>